<keyword evidence="4" id="KW-0238">DNA-binding</keyword>
<protein>
    <recommendedName>
        <fullName evidence="8">Transcriptional coactivator p15 (PC4) C-terminal domain-containing protein</fullName>
    </recommendedName>
</protein>
<gene>
    <name evidence="9" type="ORF">INT44_009230</name>
</gene>
<feature type="compositionally biased region" description="Basic and acidic residues" evidence="7">
    <location>
        <begin position="34"/>
        <end position="43"/>
    </location>
</feature>
<reference evidence="9" key="1">
    <citation type="submission" date="2020-12" db="EMBL/GenBank/DDBJ databases">
        <title>Metabolic potential, ecology and presence of endohyphal bacteria is reflected in genomic diversity of Mucoromycotina.</title>
        <authorList>
            <person name="Muszewska A."/>
            <person name="Okrasinska A."/>
            <person name="Steczkiewicz K."/>
            <person name="Drgas O."/>
            <person name="Orlowska M."/>
            <person name="Perlinska-Lenart U."/>
            <person name="Aleksandrzak-Piekarczyk T."/>
            <person name="Szatraj K."/>
            <person name="Zielenkiewicz U."/>
            <person name="Pilsyk S."/>
            <person name="Malc E."/>
            <person name="Mieczkowski P."/>
            <person name="Kruszewska J.S."/>
            <person name="Biernat P."/>
            <person name="Pawlowska J."/>
        </authorList>
    </citation>
    <scope>NUCLEOTIDE SEQUENCE</scope>
    <source>
        <strain evidence="9">WA0000051536</strain>
    </source>
</reference>
<keyword evidence="10" id="KW-1185">Reference proteome</keyword>
<accession>A0A8H7Q2Q5</accession>
<proteinExistence type="inferred from homology"/>
<comment type="similarity">
    <text evidence="2">Belongs to the transcriptional coactivator PC4 family.</text>
</comment>
<evidence type="ECO:0000256" key="1">
    <source>
        <dbReference type="ARBA" id="ARBA00004123"/>
    </source>
</evidence>
<organism evidence="9 10">
    <name type="scientific">Umbelopsis vinacea</name>
    <dbReference type="NCBI Taxonomy" id="44442"/>
    <lineage>
        <taxon>Eukaryota</taxon>
        <taxon>Fungi</taxon>
        <taxon>Fungi incertae sedis</taxon>
        <taxon>Mucoromycota</taxon>
        <taxon>Mucoromycotina</taxon>
        <taxon>Umbelopsidomycetes</taxon>
        <taxon>Umbelopsidales</taxon>
        <taxon>Umbelopsidaceae</taxon>
        <taxon>Umbelopsis</taxon>
    </lineage>
</organism>
<dbReference type="Proteomes" id="UP000612746">
    <property type="component" value="Unassembled WGS sequence"/>
</dbReference>
<comment type="caution">
    <text evidence="9">The sequence shown here is derived from an EMBL/GenBank/DDBJ whole genome shotgun (WGS) entry which is preliminary data.</text>
</comment>
<dbReference type="GO" id="GO:0003677">
    <property type="term" value="F:DNA binding"/>
    <property type="evidence" value="ECO:0007669"/>
    <property type="project" value="UniProtKB-KW"/>
</dbReference>
<dbReference type="SUPFAM" id="SSF54447">
    <property type="entry name" value="ssDNA-binding transcriptional regulator domain"/>
    <property type="match status" value="1"/>
</dbReference>
<dbReference type="PANTHER" id="PTHR13215">
    <property type="entry name" value="RNA POLYMERASE II TRANSCRIPTIONAL COACTIVATOR"/>
    <property type="match status" value="1"/>
</dbReference>
<evidence type="ECO:0000256" key="4">
    <source>
        <dbReference type="ARBA" id="ARBA00023125"/>
    </source>
</evidence>
<dbReference type="InterPro" id="IPR003173">
    <property type="entry name" value="PC4_C"/>
</dbReference>
<comment type="subcellular location">
    <subcellularLocation>
        <location evidence="1">Nucleus</location>
    </subcellularLocation>
</comment>
<dbReference type="InterPro" id="IPR009044">
    <property type="entry name" value="ssDNA-bd_transcriptional_reg"/>
</dbReference>
<keyword evidence="6" id="KW-0539">Nucleus</keyword>
<keyword evidence="3" id="KW-0805">Transcription regulation</keyword>
<name>A0A8H7Q2Q5_9FUNG</name>
<dbReference type="InterPro" id="IPR045125">
    <property type="entry name" value="Sub1/Tcp4-like"/>
</dbReference>
<sequence length="133" mass="15099">MSESPKEDTAYELKQVLFHAKPKNDDSSSEEEVEISKTVEKASSRNSKKRKATDDTPETSNTLKDAKGNVYYQLSSKRRVTITKFSSGEKAVDLREWYQKDGEYKPGKGICLPKAQWEALVELLPEINQALQK</sequence>
<feature type="region of interest" description="Disordered" evidence="7">
    <location>
        <begin position="1"/>
        <end position="66"/>
    </location>
</feature>
<dbReference type="EMBL" id="JAEPRA010000006">
    <property type="protein sequence ID" value="KAG2184215.1"/>
    <property type="molecule type" value="Genomic_DNA"/>
</dbReference>
<dbReference type="GO" id="GO:0005634">
    <property type="term" value="C:nucleus"/>
    <property type="evidence" value="ECO:0007669"/>
    <property type="project" value="UniProtKB-SubCell"/>
</dbReference>
<evidence type="ECO:0000256" key="3">
    <source>
        <dbReference type="ARBA" id="ARBA00023015"/>
    </source>
</evidence>
<evidence type="ECO:0000256" key="2">
    <source>
        <dbReference type="ARBA" id="ARBA00009001"/>
    </source>
</evidence>
<evidence type="ECO:0000256" key="6">
    <source>
        <dbReference type="ARBA" id="ARBA00023242"/>
    </source>
</evidence>
<keyword evidence="5" id="KW-0804">Transcription</keyword>
<evidence type="ECO:0000256" key="7">
    <source>
        <dbReference type="SAM" id="MobiDB-lite"/>
    </source>
</evidence>
<dbReference type="Gene3D" id="2.30.31.10">
    <property type="entry name" value="Transcriptional Coactivator Pc4, Chain A"/>
    <property type="match status" value="1"/>
</dbReference>
<feature type="domain" description="Transcriptional coactivator p15 (PC4) C-terminal" evidence="8">
    <location>
        <begin position="73"/>
        <end position="122"/>
    </location>
</feature>
<dbReference type="GO" id="GO:0003713">
    <property type="term" value="F:transcription coactivator activity"/>
    <property type="evidence" value="ECO:0007669"/>
    <property type="project" value="InterPro"/>
</dbReference>
<evidence type="ECO:0000256" key="5">
    <source>
        <dbReference type="ARBA" id="ARBA00023163"/>
    </source>
</evidence>
<evidence type="ECO:0000313" key="10">
    <source>
        <dbReference type="Proteomes" id="UP000612746"/>
    </source>
</evidence>
<dbReference type="AlphaFoldDB" id="A0A8H7Q2Q5"/>
<dbReference type="OrthoDB" id="2505440at2759"/>
<feature type="compositionally biased region" description="Basic and acidic residues" evidence="7">
    <location>
        <begin position="1"/>
        <end position="11"/>
    </location>
</feature>
<dbReference type="Pfam" id="PF02229">
    <property type="entry name" value="PC4"/>
    <property type="match status" value="1"/>
</dbReference>
<dbReference type="GO" id="GO:0060261">
    <property type="term" value="P:positive regulation of transcription initiation by RNA polymerase II"/>
    <property type="evidence" value="ECO:0007669"/>
    <property type="project" value="InterPro"/>
</dbReference>
<evidence type="ECO:0000313" key="9">
    <source>
        <dbReference type="EMBL" id="KAG2184215.1"/>
    </source>
</evidence>
<evidence type="ECO:0000259" key="8">
    <source>
        <dbReference type="Pfam" id="PF02229"/>
    </source>
</evidence>